<protein>
    <submittedName>
        <fullName evidence="2">Uncharacterized protein</fullName>
    </submittedName>
</protein>
<evidence type="ECO:0000313" key="3">
    <source>
        <dbReference type="Proteomes" id="UP000373449"/>
    </source>
</evidence>
<proteinExistence type="predicted"/>
<keyword evidence="1" id="KW-0472">Membrane</keyword>
<dbReference type="Proteomes" id="UP000373449">
    <property type="component" value="Unassembled WGS sequence"/>
</dbReference>
<keyword evidence="1" id="KW-1133">Transmembrane helix</keyword>
<accession>A0A484ZC49</accession>
<dbReference type="AlphaFoldDB" id="A0A484ZC49"/>
<dbReference type="EMBL" id="CAADJA010000002">
    <property type="protein sequence ID" value="VFS45151.1"/>
    <property type="molecule type" value="Genomic_DNA"/>
</dbReference>
<keyword evidence="1" id="KW-0812">Transmembrane</keyword>
<evidence type="ECO:0000256" key="1">
    <source>
        <dbReference type="SAM" id="Phobius"/>
    </source>
</evidence>
<organism evidence="2 3">
    <name type="scientific">Budvicia aquatica</name>
    <dbReference type="NCBI Taxonomy" id="82979"/>
    <lineage>
        <taxon>Bacteria</taxon>
        <taxon>Pseudomonadati</taxon>
        <taxon>Pseudomonadota</taxon>
        <taxon>Gammaproteobacteria</taxon>
        <taxon>Enterobacterales</taxon>
        <taxon>Budviciaceae</taxon>
        <taxon>Budvicia</taxon>
    </lineage>
</organism>
<name>A0A484ZC49_9GAMM</name>
<gene>
    <name evidence="2" type="ORF">NCTC12282_00023</name>
</gene>
<feature type="transmembrane region" description="Helical" evidence="1">
    <location>
        <begin position="12"/>
        <end position="33"/>
    </location>
</feature>
<sequence>MHINIFDINHMFSYSLVINGLIKLLLLYVIIILSESAI</sequence>
<evidence type="ECO:0000313" key="2">
    <source>
        <dbReference type="EMBL" id="VFS45151.1"/>
    </source>
</evidence>
<reference evidence="2 3" key="1">
    <citation type="submission" date="2019-03" db="EMBL/GenBank/DDBJ databases">
        <authorList>
            <consortium name="Pathogen Informatics"/>
        </authorList>
    </citation>
    <scope>NUCLEOTIDE SEQUENCE [LARGE SCALE GENOMIC DNA]</scope>
    <source>
        <strain evidence="2 3">NCTC12282</strain>
    </source>
</reference>